<gene>
    <name evidence="9" type="ORF">OB236_35455</name>
</gene>
<keyword evidence="7" id="KW-0812">Transmembrane</keyword>
<name>A0ABT2URY7_9BACL</name>
<comment type="caution">
    <text evidence="9">The sequence shown here is derived from an EMBL/GenBank/DDBJ whole genome shotgun (WGS) entry which is preliminary data.</text>
</comment>
<dbReference type="EMBL" id="JAOQIO010000121">
    <property type="protein sequence ID" value="MCU6797435.1"/>
    <property type="molecule type" value="Genomic_DNA"/>
</dbReference>
<evidence type="ECO:0000256" key="6">
    <source>
        <dbReference type="RuleBase" id="RU003983"/>
    </source>
</evidence>
<keyword evidence="4 6" id="KW-0862">Zinc</keyword>
<accession>A0ABT2URY7</accession>
<evidence type="ECO:0000313" key="9">
    <source>
        <dbReference type="EMBL" id="MCU6797435.1"/>
    </source>
</evidence>
<keyword evidence="2" id="KW-0479">Metal-binding</keyword>
<sequence length="285" mass="32977">MSSLLKPSMAICCIYVVAAWILLQMGMALSHHISDVELQPDMWLVIQNMLFDLVVGHSFFETVFILLIGLTCLRMLTYMGRHLYASYNWYTYAKVRMHPRLTTQWTRKYKKWHTHIDVIREQQPVAFVIGMIHPRIVISTGLLDMLSLEEVHAVLLHERYHCTQRHPLKKWLATMIITSMPYMSILKGLGHYYDIWIELLADRYAITQTNSTYTIGTALLKLVQTQRFVNPCQGVSFSDTAINYRLSQLINPEQSIEVPMVSLRSVCTSGTVLIVISMIIFFQCI</sequence>
<dbReference type="Pfam" id="PF01435">
    <property type="entry name" value="Peptidase_M48"/>
    <property type="match status" value="1"/>
</dbReference>
<evidence type="ECO:0000313" key="10">
    <source>
        <dbReference type="Proteomes" id="UP001652445"/>
    </source>
</evidence>
<dbReference type="PANTHER" id="PTHR34978:SF3">
    <property type="entry name" value="SLR0241 PROTEIN"/>
    <property type="match status" value="1"/>
</dbReference>
<evidence type="ECO:0000256" key="4">
    <source>
        <dbReference type="ARBA" id="ARBA00022833"/>
    </source>
</evidence>
<keyword evidence="10" id="KW-1185">Reference proteome</keyword>
<evidence type="ECO:0000256" key="5">
    <source>
        <dbReference type="ARBA" id="ARBA00023049"/>
    </source>
</evidence>
<dbReference type="PANTHER" id="PTHR34978">
    <property type="entry name" value="POSSIBLE SENSOR-TRANSDUCER PROTEIN BLAR"/>
    <property type="match status" value="1"/>
</dbReference>
<feature type="transmembrane region" description="Helical" evidence="7">
    <location>
        <begin position="171"/>
        <end position="193"/>
    </location>
</feature>
<dbReference type="RefSeq" id="WP_262688223.1">
    <property type="nucleotide sequence ID" value="NZ_JAOQIO010000121.1"/>
</dbReference>
<dbReference type="InterPro" id="IPR001915">
    <property type="entry name" value="Peptidase_M48"/>
</dbReference>
<evidence type="ECO:0000256" key="2">
    <source>
        <dbReference type="ARBA" id="ARBA00022723"/>
    </source>
</evidence>
<keyword evidence="7" id="KW-1133">Transmembrane helix</keyword>
<feature type="transmembrane region" description="Helical" evidence="7">
    <location>
        <begin position="261"/>
        <end position="282"/>
    </location>
</feature>
<feature type="transmembrane region" description="Helical" evidence="7">
    <location>
        <begin position="54"/>
        <end position="73"/>
    </location>
</feature>
<dbReference type="InterPro" id="IPR052173">
    <property type="entry name" value="Beta-lactam_resp_regulator"/>
</dbReference>
<keyword evidence="5 6" id="KW-0482">Metalloprotease</keyword>
<evidence type="ECO:0000256" key="7">
    <source>
        <dbReference type="SAM" id="Phobius"/>
    </source>
</evidence>
<feature type="domain" description="Peptidase M48" evidence="8">
    <location>
        <begin position="106"/>
        <end position="191"/>
    </location>
</feature>
<evidence type="ECO:0000256" key="3">
    <source>
        <dbReference type="ARBA" id="ARBA00022801"/>
    </source>
</evidence>
<evidence type="ECO:0000256" key="1">
    <source>
        <dbReference type="ARBA" id="ARBA00022670"/>
    </source>
</evidence>
<proteinExistence type="inferred from homology"/>
<comment type="cofactor">
    <cofactor evidence="6">
        <name>Zn(2+)</name>
        <dbReference type="ChEBI" id="CHEBI:29105"/>
    </cofactor>
    <text evidence="6">Binds 1 zinc ion per subunit.</text>
</comment>
<protein>
    <submittedName>
        <fullName evidence="9">M56 family metallopeptidase</fullName>
    </submittedName>
</protein>
<dbReference type="Proteomes" id="UP001652445">
    <property type="component" value="Unassembled WGS sequence"/>
</dbReference>
<evidence type="ECO:0000259" key="8">
    <source>
        <dbReference type="Pfam" id="PF01435"/>
    </source>
</evidence>
<dbReference type="Gene3D" id="3.30.2010.10">
    <property type="entry name" value="Metalloproteases ('zincins'), catalytic domain"/>
    <property type="match status" value="1"/>
</dbReference>
<organism evidence="9 10">
    <name type="scientific">Paenibacillus baimaensis</name>
    <dbReference type="NCBI Taxonomy" id="2982185"/>
    <lineage>
        <taxon>Bacteria</taxon>
        <taxon>Bacillati</taxon>
        <taxon>Bacillota</taxon>
        <taxon>Bacilli</taxon>
        <taxon>Bacillales</taxon>
        <taxon>Paenibacillaceae</taxon>
        <taxon>Paenibacillus</taxon>
    </lineage>
</organism>
<comment type="similarity">
    <text evidence="6">Belongs to the peptidase M48 family.</text>
</comment>
<reference evidence="9 10" key="1">
    <citation type="submission" date="2022-09" db="EMBL/GenBank/DDBJ databases">
        <authorList>
            <person name="Han X.L."/>
            <person name="Wang Q."/>
            <person name="Lu T."/>
        </authorList>
    </citation>
    <scope>NUCLEOTIDE SEQUENCE [LARGE SCALE GENOMIC DNA]</scope>
    <source>
        <strain evidence="9 10">WQ 127069</strain>
    </source>
</reference>
<keyword evidence="7" id="KW-0472">Membrane</keyword>
<dbReference type="CDD" id="cd07326">
    <property type="entry name" value="M56_BlaR1_MecR1_like"/>
    <property type="match status" value="1"/>
</dbReference>
<keyword evidence="3 6" id="KW-0378">Hydrolase</keyword>
<keyword evidence="1 6" id="KW-0645">Protease</keyword>